<comment type="similarity">
    <text evidence="1">Belongs to the transglycosylase Slt family.</text>
</comment>
<dbReference type="InterPro" id="IPR008258">
    <property type="entry name" value="Transglycosylase_SLT_dom_1"/>
</dbReference>
<name>A0ABU6HHM5_9RHOB</name>
<evidence type="ECO:0000259" key="4">
    <source>
        <dbReference type="Pfam" id="PF01464"/>
    </source>
</evidence>
<reference evidence="5 6" key="1">
    <citation type="submission" date="2024-01" db="EMBL/GenBank/DDBJ databases">
        <title>Mesobacterium rodlantinim sp. nov., isolated from shallow sea hydrothermal systems off Kueishantao Island.</title>
        <authorList>
            <person name="Su Z."/>
            <person name="Tang K."/>
        </authorList>
    </citation>
    <scope>NUCLEOTIDE SEQUENCE [LARGE SCALE GENOMIC DNA]</scope>
    <source>
        <strain evidence="5 6">TK19101</strain>
    </source>
</reference>
<dbReference type="PANTHER" id="PTHR37423:SF2">
    <property type="entry name" value="MEMBRANE-BOUND LYTIC MUREIN TRANSGLYCOSYLASE C"/>
    <property type="match status" value="1"/>
</dbReference>
<dbReference type="EMBL" id="JAYLLH010000015">
    <property type="protein sequence ID" value="MEC3861959.1"/>
    <property type="molecule type" value="Genomic_DNA"/>
</dbReference>
<keyword evidence="3" id="KW-0732">Signal</keyword>
<dbReference type="SUPFAM" id="SSF53955">
    <property type="entry name" value="Lysozyme-like"/>
    <property type="match status" value="1"/>
</dbReference>
<evidence type="ECO:0000256" key="3">
    <source>
        <dbReference type="SAM" id="SignalP"/>
    </source>
</evidence>
<feature type="signal peptide" evidence="3">
    <location>
        <begin position="1"/>
        <end position="30"/>
    </location>
</feature>
<accession>A0ABU6HHM5</accession>
<sequence length="308" mass="34210">MPATRYHRDMRVLALFLFLWPLLVPMAATAEPDPACSSGKWGQVQCIRADHFVFDTCQALETFATRHALDPGFFARLIWQESRFDRNALSHADAMGIAQFIASTAARRGLTDPWNPALALEHSAEYLGDLTRRFGNMGLAAVAYNGGERRAEGLVAKTGGLARETVNYVQIITGLSAETWRDSPPEAHDFRLQPDKPFRQACYDLARDRRITAFPTPKPPKPRVKPWGVQLAFGTSKDKARAAYARKTQSCKALLKGEKPDLIHVQNRVSGRAGFYMARIGRDNRKAAGNLCSRLKAAGCVCTVYQND</sequence>
<comment type="caution">
    <text evidence="5">The sequence shown here is derived from an EMBL/GenBank/DDBJ whole genome shotgun (WGS) entry which is preliminary data.</text>
</comment>
<dbReference type="InterPro" id="IPR023346">
    <property type="entry name" value="Lysozyme-like_dom_sf"/>
</dbReference>
<dbReference type="Pfam" id="PF01464">
    <property type="entry name" value="SLT"/>
    <property type="match status" value="1"/>
</dbReference>
<dbReference type="Gene3D" id="1.10.530.10">
    <property type="match status" value="1"/>
</dbReference>
<dbReference type="PANTHER" id="PTHR37423">
    <property type="entry name" value="SOLUBLE LYTIC MUREIN TRANSGLYCOSYLASE-RELATED"/>
    <property type="match status" value="1"/>
</dbReference>
<dbReference type="CDD" id="cd00254">
    <property type="entry name" value="LT-like"/>
    <property type="match status" value="1"/>
</dbReference>
<evidence type="ECO:0000256" key="2">
    <source>
        <dbReference type="ARBA" id="ARBA00009387"/>
    </source>
</evidence>
<dbReference type="Proteomes" id="UP001348149">
    <property type="component" value="Unassembled WGS sequence"/>
</dbReference>
<keyword evidence="6" id="KW-1185">Reference proteome</keyword>
<gene>
    <name evidence="5" type="ORF">VK792_11750</name>
</gene>
<feature type="chain" id="PRO_5046433867" evidence="3">
    <location>
        <begin position="31"/>
        <end position="308"/>
    </location>
</feature>
<evidence type="ECO:0000256" key="1">
    <source>
        <dbReference type="ARBA" id="ARBA00007734"/>
    </source>
</evidence>
<protein>
    <submittedName>
        <fullName evidence="5">Lytic transglycosylase domain-containing protein</fullName>
    </submittedName>
</protein>
<evidence type="ECO:0000313" key="6">
    <source>
        <dbReference type="Proteomes" id="UP001348149"/>
    </source>
</evidence>
<feature type="domain" description="Transglycosylase SLT" evidence="4">
    <location>
        <begin position="64"/>
        <end position="159"/>
    </location>
</feature>
<comment type="similarity">
    <text evidence="2">Belongs to the virb1 family.</text>
</comment>
<evidence type="ECO:0000313" key="5">
    <source>
        <dbReference type="EMBL" id="MEC3861959.1"/>
    </source>
</evidence>
<proteinExistence type="inferred from homology"/>
<organism evidence="5 6">
    <name type="scientific">Mesobacterium hydrothermale</name>
    <dbReference type="NCBI Taxonomy" id="3111907"/>
    <lineage>
        <taxon>Bacteria</taxon>
        <taxon>Pseudomonadati</taxon>
        <taxon>Pseudomonadota</taxon>
        <taxon>Alphaproteobacteria</taxon>
        <taxon>Rhodobacterales</taxon>
        <taxon>Roseobacteraceae</taxon>
        <taxon>Mesobacterium</taxon>
    </lineage>
</organism>